<dbReference type="STRING" id="758803.SAMN05421803_10877"/>
<accession>A0A1M6L5D8</accession>
<dbReference type="InterPro" id="IPR036390">
    <property type="entry name" value="WH_DNA-bd_sf"/>
</dbReference>
<reference evidence="2 3" key="1">
    <citation type="submission" date="2016-11" db="EMBL/GenBank/DDBJ databases">
        <authorList>
            <person name="Jaros S."/>
            <person name="Januszkiewicz K."/>
            <person name="Wedrychowicz H."/>
        </authorList>
    </citation>
    <scope>NUCLEOTIDE SEQUENCE [LARGE SCALE GENOMIC DNA]</scope>
    <source>
        <strain evidence="2 3">CGMCC 4.5723</strain>
    </source>
</reference>
<sequence>MCEPVGMPNAVQLHQALPLVERRHAIIEHLRARRPEPTTVRRPADLIGVSPHTIERDAARLREAGIPLETVTGLHGGYRISARTHDLSVSLSPGEVSAPPSAPVAVGPFGSAGAQSAFAKLTDALAPSRESPGTPPQP</sequence>
<dbReference type="Gene3D" id="1.10.10.10">
    <property type="entry name" value="Winged helix-like DNA-binding domain superfamily/Winged helix DNA-binding domain"/>
    <property type="match status" value="1"/>
</dbReference>
<dbReference type="SUPFAM" id="SSF46785">
    <property type="entry name" value="Winged helix' DNA-binding domain"/>
    <property type="match status" value="1"/>
</dbReference>
<dbReference type="InterPro" id="IPR013196">
    <property type="entry name" value="HTH_11"/>
</dbReference>
<dbReference type="InterPro" id="IPR036388">
    <property type="entry name" value="WH-like_DNA-bd_sf"/>
</dbReference>
<dbReference type="Proteomes" id="UP000184452">
    <property type="component" value="Unassembled WGS sequence"/>
</dbReference>
<keyword evidence="3" id="KW-1185">Reference proteome</keyword>
<evidence type="ECO:0000259" key="1">
    <source>
        <dbReference type="Pfam" id="PF08279"/>
    </source>
</evidence>
<protein>
    <submittedName>
        <fullName evidence="2">HTH domain-containing protein</fullName>
    </submittedName>
</protein>
<evidence type="ECO:0000313" key="2">
    <source>
        <dbReference type="EMBL" id="SHJ66259.1"/>
    </source>
</evidence>
<proteinExistence type="predicted"/>
<feature type="domain" description="Helix-turn-helix type 11" evidence="1">
    <location>
        <begin position="22"/>
        <end position="79"/>
    </location>
</feature>
<dbReference type="EMBL" id="FQZK01000008">
    <property type="protein sequence ID" value="SHJ66259.1"/>
    <property type="molecule type" value="Genomic_DNA"/>
</dbReference>
<evidence type="ECO:0000313" key="3">
    <source>
        <dbReference type="Proteomes" id="UP000184452"/>
    </source>
</evidence>
<gene>
    <name evidence="2" type="ORF">SAMN05421803_10877</name>
</gene>
<dbReference type="AlphaFoldDB" id="A0A1M6L5D8"/>
<organism evidence="2 3">
    <name type="scientific">Nocardiopsis flavescens</name>
    <dbReference type="NCBI Taxonomy" id="758803"/>
    <lineage>
        <taxon>Bacteria</taxon>
        <taxon>Bacillati</taxon>
        <taxon>Actinomycetota</taxon>
        <taxon>Actinomycetes</taxon>
        <taxon>Streptosporangiales</taxon>
        <taxon>Nocardiopsidaceae</taxon>
        <taxon>Nocardiopsis</taxon>
    </lineage>
</organism>
<name>A0A1M6L5D8_9ACTN</name>
<dbReference type="Pfam" id="PF08279">
    <property type="entry name" value="HTH_11"/>
    <property type="match status" value="1"/>
</dbReference>